<name>A0A2H4P8B0_9CAUD</name>
<gene>
    <name evidence="1" type="ORF">CNR37_00073</name>
</gene>
<accession>A0A2H4P8B0</accession>
<keyword evidence="2" id="KW-1185">Reference proteome</keyword>
<protein>
    <submittedName>
        <fullName evidence="1">Uncharacterized protein</fullName>
    </submittedName>
</protein>
<dbReference type="EMBL" id="MG018930">
    <property type="protein sequence ID" value="ATW58280.1"/>
    <property type="molecule type" value="Genomic_DNA"/>
</dbReference>
<evidence type="ECO:0000313" key="2">
    <source>
        <dbReference type="Proteomes" id="UP000241096"/>
    </source>
</evidence>
<organism evidence="1 2">
    <name type="scientific">Pseudomonas phage ventosus</name>
    <dbReference type="NCBI Taxonomy" id="2048980"/>
    <lineage>
        <taxon>Viruses</taxon>
        <taxon>Duplodnaviria</taxon>
        <taxon>Heunggongvirae</taxon>
        <taxon>Uroviricota</taxon>
        <taxon>Caudoviricetes</taxon>
        <taxon>Vandenendeviridae</taxon>
        <taxon>Gorskivirinae</taxon>
        <taxon>Ventosusvirus</taxon>
        <taxon>Ventosusvirus ventosus</taxon>
    </lineage>
</organism>
<dbReference type="Proteomes" id="UP000241096">
    <property type="component" value="Segment"/>
</dbReference>
<sequence>MAIPENNCINTPHTPLCYPSPDMGRFGQVINLYVENPENTQEERAAYSQLVLQLPPPMQHGVRTRVWRHWYPDTPYPGLTVGMRDVTVTASNEVLIPYEDFVMANVPWDKLGGKCCD</sequence>
<proteinExistence type="predicted"/>
<evidence type="ECO:0000313" key="1">
    <source>
        <dbReference type="EMBL" id="ATW58280.1"/>
    </source>
</evidence>
<reference evidence="1 2" key="1">
    <citation type="submission" date="2017-09" db="EMBL/GenBank/DDBJ databases">
        <authorList>
            <person name="Ehlers B."/>
            <person name="Leendertz F.H."/>
        </authorList>
    </citation>
    <scope>NUCLEOTIDE SEQUENCE [LARGE SCALE GENOMIC DNA]</scope>
</reference>